<comment type="caution">
    <text evidence="2">The sequence shown here is derived from an EMBL/GenBank/DDBJ whole genome shotgun (WGS) entry which is preliminary data.</text>
</comment>
<feature type="transmembrane region" description="Helical" evidence="1">
    <location>
        <begin position="47"/>
        <end position="74"/>
    </location>
</feature>
<evidence type="ECO:0000313" key="3">
    <source>
        <dbReference type="Proteomes" id="UP000435138"/>
    </source>
</evidence>
<evidence type="ECO:0008006" key="4">
    <source>
        <dbReference type="Google" id="ProtNLM"/>
    </source>
</evidence>
<keyword evidence="1" id="KW-0812">Transmembrane</keyword>
<name>A0A6A8AG86_9HYPH</name>
<accession>A0A6A8AG86</accession>
<protein>
    <recommendedName>
        <fullName evidence="4">DUF1648 domain-containing protein</fullName>
    </recommendedName>
</protein>
<evidence type="ECO:0000256" key="1">
    <source>
        <dbReference type="SAM" id="Phobius"/>
    </source>
</evidence>
<dbReference type="AlphaFoldDB" id="A0A6A8AG86"/>
<gene>
    <name evidence="2" type="ORF">GAO09_29250</name>
</gene>
<evidence type="ECO:0000313" key="2">
    <source>
        <dbReference type="EMBL" id="MQY50122.1"/>
    </source>
</evidence>
<keyword evidence="3" id="KW-1185">Reference proteome</keyword>
<dbReference type="RefSeq" id="WP_153360453.1">
    <property type="nucleotide sequence ID" value="NZ_JAYKOO010000004.1"/>
</dbReference>
<dbReference type="EMBL" id="WIXI01000051">
    <property type="protein sequence ID" value="MQY50122.1"/>
    <property type="molecule type" value="Genomic_DNA"/>
</dbReference>
<keyword evidence="1" id="KW-1133">Transmembrane helix</keyword>
<organism evidence="2 3">
    <name type="scientific">Endobacterium cereale</name>
    <dbReference type="NCBI Taxonomy" id="2663029"/>
    <lineage>
        <taxon>Bacteria</taxon>
        <taxon>Pseudomonadati</taxon>
        <taxon>Pseudomonadota</taxon>
        <taxon>Alphaproteobacteria</taxon>
        <taxon>Hyphomicrobiales</taxon>
        <taxon>Rhizobiaceae</taxon>
        <taxon>Endobacterium</taxon>
    </lineage>
</organism>
<sequence>MPIALPLFVSLGLLITMSSLSIGLGVALPAGTQLPIHFMPWGEATTFASAGVALSILPAAAAFATLVFALGPRFDKRVAAFQGRYLILWLATVFILAIAHGFIIRGALFALKASLN</sequence>
<dbReference type="Proteomes" id="UP000435138">
    <property type="component" value="Unassembled WGS sequence"/>
</dbReference>
<feature type="transmembrane region" description="Helical" evidence="1">
    <location>
        <begin position="86"/>
        <end position="111"/>
    </location>
</feature>
<proteinExistence type="predicted"/>
<reference evidence="2 3" key="1">
    <citation type="submission" date="2019-11" db="EMBL/GenBank/DDBJ databases">
        <title>Genome analysis of Rhizobacterium cereale a novel genus and species isolated from maize roots in North Spain.</title>
        <authorList>
            <person name="Menendez E."/>
            <person name="Flores-Felix J.D."/>
            <person name="Ramirez-Bahena M.-H."/>
            <person name="Igual J.M."/>
            <person name="Garcia-Fraile P."/>
            <person name="Peix A."/>
            <person name="Velazquez E."/>
        </authorList>
    </citation>
    <scope>NUCLEOTIDE SEQUENCE [LARGE SCALE GENOMIC DNA]</scope>
    <source>
        <strain evidence="2 3">RZME27</strain>
    </source>
</reference>
<keyword evidence="1" id="KW-0472">Membrane</keyword>